<dbReference type="Pfam" id="PF00106">
    <property type="entry name" value="adh_short"/>
    <property type="match status" value="1"/>
</dbReference>
<organism evidence="2 3">
    <name type="scientific">Phoenix dactylifera</name>
    <name type="common">Date palm</name>
    <dbReference type="NCBI Taxonomy" id="42345"/>
    <lineage>
        <taxon>Eukaryota</taxon>
        <taxon>Viridiplantae</taxon>
        <taxon>Streptophyta</taxon>
        <taxon>Embryophyta</taxon>
        <taxon>Tracheophyta</taxon>
        <taxon>Spermatophyta</taxon>
        <taxon>Magnoliopsida</taxon>
        <taxon>Liliopsida</taxon>
        <taxon>Arecaceae</taxon>
        <taxon>Coryphoideae</taxon>
        <taxon>Phoeniceae</taxon>
        <taxon>Phoenix</taxon>
    </lineage>
</organism>
<dbReference type="Proteomes" id="UP000228380">
    <property type="component" value="Unplaced"/>
</dbReference>
<dbReference type="Gene3D" id="3.40.50.720">
    <property type="entry name" value="NAD(P)-binding Rossmann-like Domain"/>
    <property type="match status" value="1"/>
</dbReference>
<accession>A0A8B7CHP2</accession>
<dbReference type="PANTHER" id="PTHR48476">
    <property type="entry name" value="SHORT-CHAIN DEHYDROGENASE TIC 32, CHLOROPLASTIC-LIKE"/>
    <property type="match status" value="1"/>
</dbReference>
<reference evidence="3" key="1">
    <citation type="submission" date="2025-08" db="UniProtKB">
        <authorList>
            <consortium name="RefSeq"/>
        </authorList>
    </citation>
    <scope>IDENTIFICATION</scope>
    <source>
        <tissue evidence="3">Young leaves</tissue>
    </source>
</reference>
<comment type="similarity">
    <text evidence="1">Belongs to the short-chain dehydrogenases/reductases (SDR) family.</text>
</comment>
<dbReference type="InterPro" id="IPR055280">
    <property type="entry name" value="TIC32"/>
</dbReference>
<dbReference type="PANTHER" id="PTHR48476:SF1">
    <property type="entry name" value="SHORT-CHAIN DEHYDROGENASE TIC 32, CHLOROPLASTIC-LIKE"/>
    <property type="match status" value="1"/>
</dbReference>
<keyword evidence="2" id="KW-1185">Reference proteome</keyword>
<evidence type="ECO:0000256" key="1">
    <source>
        <dbReference type="RuleBase" id="RU000363"/>
    </source>
</evidence>
<protein>
    <submittedName>
        <fullName evidence="3">Short-chain dehydrogenase TIC 32, chloroplastic-like isoform X1</fullName>
    </submittedName>
</protein>
<evidence type="ECO:0000313" key="2">
    <source>
        <dbReference type="Proteomes" id="UP000228380"/>
    </source>
</evidence>
<evidence type="ECO:0000313" key="3">
    <source>
        <dbReference type="RefSeq" id="XP_008799175.2"/>
    </source>
</evidence>
<dbReference type="InterPro" id="IPR036291">
    <property type="entry name" value="NAD(P)-bd_dom_sf"/>
</dbReference>
<dbReference type="CDD" id="cd05327">
    <property type="entry name" value="retinol-DH_like_SDR_c_like"/>
    <property type="match status" value="1"/>
</dbReference>
<name>A0A8B7CHP2_PHODC</name>
<dbReference type="AlphaFoldDB" id="A0A8B7CHP2"/>
<dbReference type="OrthoDB" id="191139at2759"/>
<dbReference type="GeneID" id="103713903"/>
<sequence length="332" mass="36296">MGFWKWSSFFWGGGEGPSSGFGSSSTAEEVTQGIRAGHLTAIVTGATSGIGKETARVLALRGATVVIPCRTLESGRKVKESILEHNPDARIDIMEMDLSSLDSVGSFARAFNSSYQHLNILINNAGIMASPFQLSKDGVELQFATNHLGHFQLTNLLLDKMKKTAKETGIQGRIINVSSLGHTRQFDESCFNLEKINDQSKYAPFGAYSHSKLANIWHANELSRRLQEEGSNVAANSLHPGAISTNLCRYLNLKPFILDSIAAVMKAFVKSIPQGASTTCYLALHPDMKGVTGKYFVNCNEALPSFTARDRVLSSRFWDFSQELLKRLGGGR</sequence>
<proteinExistence type="inferred from homology"/>
<dbReference type="PRINTS" id="PR00080">
    <property type="entry name" value="SDRFAMILY"/>
</dbReference>
<dbReference type="PRINTS" id="PR00081">
    <property type="entry name" value="GDHRDH"/>
</dbReference>
<dbReference type="SUPFAM" id="SSF51735">
    <property type="entry name" value="NAD(P)-binding Rossmann-fold domains"/>
    <property type="match status" value="1"/>
</dbReference>
<dbReference type="KEGG" id="pda:103713903"/>
<dbReference type="RefSeq" id="XP_008799175.2">
    <property type="nucleotide sequence ID" value="XM_008800953.4"/>
</dbReference>
<dbReference type="InterPro" id="IPR002347">
    <property type="entry name" value="SDR_fam"/>
</dbReference>
<gene>
    <name evidence="3" type="primary">LOC103713903</name>
</gene>